<keyword evidence="3" id="KW-1185">Reference proteome</keyword>
<dbReference type="HOGENOM" id="CLU_1114121_0_0_0"/>
<reference evidence="2" key="1">
    <citation type="journal article" date="2015" name="PeerJ">
        <title>First genomic representation of candidate bacterial phylum KSB3 points to enhanced environmental sensing as a trigger of wastewater bulking.</title>
        <authorList>
            <person name="Sekiguchi Y."/>
            <person name="Ohashi A."/>
            <person name="Parks D.H."/>
            <person name="Yamauchi T."/>
            <person name="Tyson G.W."/>
            <person name="Hugenholtz P."/>
        </authorList>
    </citation>
    <scope>NUCLEOTIDE SEQUENCE [LARGE SCALE GENOMIC DNA]</scope>
</reference>
<name>A0A0S6VYC5_9BACT</name>
<dbReference type="AlphaFoldDB" id="A0A0S6VYC5"/>
<dbReference type="InterPro" id="IPR013830">
    <property type="entry name" value="SGNH_hydro"/>
</dbReference>
<evidence type="ECO:0000313" key="3">
    <source>
        <dbReference type="Proteomes" id="UP000030700"/>
    </source>
</evidence>
<dbReference type="EMBL" id="DF820456">
    <property type="protein sequence ID" value="GAK50577.1"/>
    <property type="molecule type" value="Genomic_DNA"/>
</dbReference>
<proteinExistence type="predicted"/>
<dbReference type="InterPro" id="IPR036514">
    <property type="entry name" value="SGNH_hydro_sf"/>
</dbReference>
<dbReference type="Gene3D" id="3.40.50.1110">
    <property type="entry name" value="SGNH hydrolase"/>
    <property type="match status" value="1"/>
</dbReference>
<dbReference type="SUPFAM" id="SSF52266">
    <property type="entry name" value="SGNH hydrolase"/>
    <property type="match status" value="1"/>
</dbReference>
<organism evidence="2">
    <name type="scientific">Candidatus Moduliflexus flocculans</name>
    <dbReference type="NCBI Taxonomy" id="1499966"/>
    <lineage>
        <taxon>Bacteria</taxon>
        <taxon>Candidatus Moduliflexota</taxon>
        <taxon>Candidatus Moduliflexia</taxon>
        <taxon>Candidatus Moduliflexales</taxon>
        <taxon>Candidatus Moduliflexaceae</taxon>
    </lineage>
</organism>
<evidence type="ECO:0000313" key="2">
    <source>
        <dbReference type="EMBL" id="GAK50577.1"/>
    </source>
</evidence>
<accession>A0A0S6VYC5</accession>
<dbReference type="STRING" id="1499966.U14_01809"/>
<feature type="domain" description="SGNH hydrolase-type esterase" evidence="1">
    <location>
        <begin position="2"/>
        <end position="225"/>
    </location>
</feature>
<dbReference type="Pfam" id="PF13472">
    <property type="entry name" value="Lipase_GDSL_2"/>
    <property type="match status" value="1"/>
</dbReference>
<dbReference type="Proteomes" id="UP000030700">
    <property type="component" value="Unassembled WGS sequence"/>
</dbReference>
<gene>
    <name evidence="2" type="ORF">U14_01809</name>
</gene>
<evidence type="ECO:0000259" key="1">
    <source>
        <dbReference type="Pfam" id="PF13472"/>
    </source>
</evidence>
<protein>
    <recommendedName>
        <fullName evidence="1">SGNH hydrolase-type esterase domain-containing protein</fullName>
    </recommendedName>
</protein>
<sequence>MDVVNGGASYYTSAEELGTLAFRGIYTEPDLVLIHTGGNDIYPLMSPRAYQPDYSHWRTVDGGYDNLSRNDLFRAAWIVPSWTFRVWATLRLKPDAMMRAMLSKELDSAMNILLDTNDFSQRQPVGLERNLRSMIAITRAHGATPVTILFNQHSERYHQFLLPFLKNDPQKYAEVRQRADMAMSMVNQTILRVSNELNVPVIPYHLFTPSHDDYWQDQCHLNEEGLVEKAMFIGKWLVELDVLKGAVNN</sequence>